<comment type="caution">
    <text evidence="1">The sequence shown here is derived from an EMBL/GenBank/DDBJ whole genome shotgun (WGS) entry which is preliminary data.</text>
</comment>
<dbReference type="RefSeq" id="WP_343825463.1">
    <property type="nucleotide sequence ID" value="NZ_BAAACI010000005.1"/>
</dbReference>
<evidence type="ECO:0000313" key="2">
    <source>
        <dbReference type="Proteomes" id="UP001501047"/>
    </source>
</evidence>
<dbReference type="Proteomes" id="UP001501047">
    <property type="component" value="Unassembled WGS sequence"/>
</dbReference>
<keyword evidence="2" id="KW-1185">Reference proteome</keyword>
<dbReference type="InterPro" id="IPR016621">
    <property type="entry name" value="UCP014543"/>
</dbReference>
<protein>
    <submittedName>
        <fullName evidence="1">DUF3783 domain-containing protein</fullName>
    </submittedName>
</protein>
<evidence type="ECO:0000313" key="1">
    <source>
        <dbReference type="EMBL" id="GAA0771747.1"/>
    </source>
</evidence>
<organism evidence="1 2">
    <name type="scientific">Clostridium subterminale</name>
    <dbReference type="NCBI Taxonomy" id="1550"/>
    <lineage>
        <taxon>Bacteria</taxon>
        <taxon>Bacillati</taxon>
        <taxon>Bacillota</taxon>
        <taxon>Clostridia</taxon>
        <taxon>Eubacteriales</taxon>
        <taxon>Clostridiaceae</taxon>
        <taxon>Clostridium</taxon>
    </lineage>
</organism>
<dbReference type="PIRSF" id="PIRSF014543">
    <property type="entry name" value="UCP014543"/>
    <property type="match status" value="1"/>
</dbReference>
<reference evidence="2" key="1">
    <citation type="journal article" date="2019" name="Int. J. Syst. Evol. Microbiol.">
        <title>The Global Catalogue of Microorganisms (GCM) 10K type strain sequencing project: providing services to taxonomists for standard genome sequencing and annotation.</title>
        <authorList>
            <consortium name="The Broad Institute Genomics Platform"/>
            <consortium name="The Broad Institute Genome Sequencing Center for Infectious Disease"/>
            <person name="Wu L."/>
            <person name="Ma J."/>
        </authorList>
    </citation>
    <scope>NUCLEOTIDE SEQUENCE [LARGE SCALE GENOMIC DNA]</scope>
    <source>
        <strain evidence="2">JCM 1417</strain>
    </source>
</reference>
<name>A0ABP3VY82_CLOSU</name>
<proteinExistence type="predicted"/>
<gene>
    <name evidence="1" type="ORF">GCM10008908_16610</name>
</gene>
<sequence>MNILKERLIIAYGLNDEEIEKLNLKFKDICVKPCLLINENMGVYTLENILKEEKLTDSDTKLPEEKVIIFNGFLGVYLQQAVKRVREVLGSEPILASTTPDSIKMTLHELVDHLVKEREYYKKK</sequence>
<accession>A0ABP3VY82</accession>
<dbReference type="Pfam" id="PF12646">
    <property type="entry name" value="DUF3783"/>
    <property type="match status" value="1"/>
</dbReference>
<dbReference type="EMBL" id="BAAACI010000005">
    <property type="protein sequence ID" value="GAA0771747.1"/>
    <property type="molecule type" value="Genomic_DNA"/>
</dbReference>